<feature type="non-terminal residue" evidence="1">
    <location>
        <position position="1"/>
    </location>
</feature>
<name>A0AA38CNU7_TAXCH</name>
<feature type="non-terminal residue" evidence="1">
    <location>
        <position position="57"/>
    </location>
</feature>
<dbReference type="Proteomes" id="UP000824469">
    <property type="component" value="Unassembled WGS sequence"/>
</dbReference>
<reference evidence="1 2" key="1">
    <citation type="journal article" date="2021" name="Nat. Plants">
        <title>The Taxus genome provides insights into paclitaxel biosynthesis.</title>
        <authorList>
            <person name="Xiong X."/>
            <person name="Gou J."/>
            <person name="Liao Q."/>
            <person name="Li Y."/>
            <person name="Zhou Q."/>
            <person name="Bi G."/>
            <person name="Li C."/>
            <person name="Du R."/>
            <person name="Wang X."/>
            <person name="Sun T."/>
            <person name="Guo L."/>
            <person name="Liang H."/>
            <person name="Lu P."/>
            <person name="Wu Y."/>
            <person name="Zhang Z."/>
            <person name="Ro D.K."/>
            <person name="Shang Y."/>
            <person name="Huang S."/>
            <person name="Yan J."/>
        </authorList>
    </citation>
    <scope>NUCLEOTIDE SEQUENCE [LARGE SCALE GENOMIC DNA]</scope>
    <source>
        <strain evidence="1">Ta-2019</strain>
    </source>
</reference>
<proteinExistence type="predicted"/>
<evidence type="ECO:0000313" key="2">
    <source>
        <dbReference type="Proteomes" id="UP000824469"/>
    </source>
</evidence>
<evidence type="ECO:0000313" key="1">
    <source>
        <dbReference type="EMBL" id="KAH9302008.1"/>
    </source>
</evidence>
<accession>A0AA38CNU7</accession>
<gene>
    <name evidence="1" type="ORF">KI387_013591</name>
</gene>
<keyword evidence="2" id="KW-1185">Reference proteome</keyword>
<comment type="caution">
    <text evidence="1">The sequence shown here is derived from an EMBL/GenBank/DDBJ whole genome shotgun (WGS) entry which is preliminary data.</text>
</comment>
<sequence length="57" mass="6712">ESIDDDQRDKEAIKATVAVYDYKEGSQYFDIAEIQDPVMRMAVHLVTKINDHKRWTQ</sequence>
<organism evidence="1 2">
    <name type="scientific">Taxus chinensis</name>
    <name type="common">Chinese yew</name>
    <name type="synonym">Taxus wallichiana var. chinensis</name>
    <dbReference type="NCBI Taxonomy" id="29808"/>
    <lineage>
        <taxon>Eukaryota</taxon>
        <taxon>Viridiplantae</taxon>
        <taxon>Streptophyta</taxon>
        <taxon>Embryophyta</taxon>
        <taxon>Tracheophyta</taxon>
        <taxon>Spermatophyta</taxon>
        <taxon>Pinopsida</taxon>
        <taxon>Pinidae</taxon>
        <taxon>Conifers II</taxon>
        <taxon>Cupressales</taxon>
        <taxon>Taxaceae</taxon>
        <taxon>Taxus</taxon>
    </lineage>
</organism>
<dbReference type="AlphaFoldDB" id="A0AA38CNU7"/>
<dbReference type="EMBL" id="JAHRHJ020000009">
    <property type="protein sequence ID" value="KAH9302008.1"/>
    <property type="molecule type" value="Genomic_DNA"/>
</dbReference>
<protein>
    <submittedName>
        <fullName evidence="1">Uncharacterized protein</fullName>
    </submittedName>
</protein>